<dbReference type="InterPro" id="IPR025196">
    <property type="entry name" value="DUF4126"/>
</dbReference>
<dbReference type="EMBL" id="LAQU01000009">
    <property type="protein sequence ID" value="KKB63626.1"/>
    <property type="molecule type" value="Genomic_DNA"/>
</dbReference>
<accession>A0A0F5K0J0</accession>
<dbReference type="RefSeq" id="WP_024902176.1">
    <property type="nucleotide sequence ID" value="NZ_CADFGU010000001.1"/>
</dbReference>
<sequence>MILAYALAAALAWSSGLRLYLAVFLAGLAGRSGLVVLPGALHVLSSPWIIGAAVVLATAEFAADKISPLDSLWDALHTFIRIPAGAVMACAAFGHAEESSTLIAAGALGASLAGASHLTKAGVRALINLAPVPVTNGMASWFEECIVVGGLTLALLAPGVFLALLFAFLIVSAWVLPRLWRGVHHGYHAMSTRMVPARIRTDRGYRSPPTGERDTARRRSGD</sequence>
<feature type="domain" description="DUF4126" evidence="3">
    <location>
        <begin position="6"/>
        <end position="177"/>
    </location>
</feature>
<evidence type="ECO:0000313" key="5">
    <source>
        <dbReference type="Proteomes" id="UP000033618"/>
    </source>
</evidence>
<dbReference type="AlphaFoldDB" id="A0A0F5K0J0"/>
<feature type="region of interest" description="Disordered" evidence="1">
    <location>
        <begin position="201"/>
        <end position="222"/>
    </location>
</feature>
<evidence type="ECO:0000313" key="4">
    <source>
        <dbReference type="EMBL" id="KKB63626.1"/>
    </source>
</evidence>
<feature type="transmembrane region" description="Helical" evidence="2">
    <location>
        <begin position="154"/>
        <end position="176"/>
    </location>
</feature>
<gene>
    <name evidence="4" type="ORF">WM40_11285</name>
</gene>
<reference evidence="4 5" key="1">
    <citation type="submission" date="2015-03" db="EMBL/GenBank/DDBJ databases">
        <title>Draft Genome Sequence of Burkholderia andropogonis type strain ICMP2807, isolated from Sorghum bicolor.</title>
        <authorList>
            <person name="Lopes-Santos L."/>
            <person name="Castro D.B."/>
            <person name="Ottoboni L.M."/>
            <person name="Park D."/>
            <person name="Weirc B.S."/>
            <person name="Destefano S.A."/>
        </authorList>
    </citation>
    <scope>NUCLEOTIDE SEQUENCE [LARGE SCALE GENOMIC DNA]</scope>
    <source>
        <strain evidence="4 5">ICMP2807</strain>
    </source>
</reference>
<keyword evidence="2" id="KW-0472">Membrane</keyword>
<organism evidence="4 5">
    <name type="scientific">Robbsia andropogonis</name>
    <dbReference type="NCBI Taxonomy" id="28092"/>
    <lineage>
        <taxon>Bacteria</taxon>
        <taxon>Pseudomonadati</taxon>
        <taxon>Pseudomonadota</taxon>
        <taxon>Betaproteobacteria</taxon>
        <taxon>Burkholderiales</taxon>
        <taxon>Burkholderiaceae</taxon>
        <taxon>Robbsia</taxon>
    </lineage>
</organism>
<dbReference type="PATRIC" id="fig|28092.6.peg.2650"/>
<keyword evidence="2" id="KW-0812">Transmembrane</keyword>
<keyword evidence="5" id="KW-1185">Reference proteome</keyword>
<dbReference type="Proteomes" id="UP000033618">
    <property type="component" value="Unassembled WGS sequence"/>
</dbReference>
<name>A0A0F5K0J0_9BURK</name>
<proteinExistence type="predicted"/>
<evidence type="ECO:0000256" key="1">
    <source>
        <dbReference type="SAM" id="MobiDB-lite"/>
    </source>
</evidence>
<dbReference type="STRING" id="28092.WM40_11285"/>
<evidence type="ECO:0000256" key="2">
    <source>
        <dbReference type="SAM" id="Phobius"/>
    </source>
</evidence>
<protein>
    <submittedName>
        <fullName evidence="4">Membrane protein</fullName>
    </submittedName>
</protein>
<dbReference type="OrthoDB" id="181455at2"/>
<comment type="caution">
    <text evidence="4">The sequence shown here is derived from an EMBL/GenBank/DDBJ whole genome shotgun (WGS) entry which is preliminary data.</text>
</comment>
<evidence type="ECO:0000259" key="3">
    <source>
        <dbReference type="Pfam" id="PF13548"/>
    </source>
</evidence>
<dbReference type="Pfam" id="PF13548">
    <property type="entry name" value="DUF4126"/>
    <property type="match status" value="1"/>
</dbReference>
<feature type="transmembrane region" description="Helical" evidence="2">
    <location>
        <begin position="41"/>
        <end position="63"/>
    </location>
</feature>
<keyword evidence="2" id="KW-1133">Transmembrane helix</keyword>